<evidence type="ECO:0000313" key="2">
    <source>
        <dbReference type="EMBL" id="GLR68588.1"/>
    </source>
</evidence>
<keyword evidence="3" id="KW-1185">Reference proteome</keyword>
<dbReference type="PANTHER" id="PTHR40469">
    <property type="entry name" value="SECRETED GLYCOSYL HYDROLASE"/>
    <property type="match status" value="1"/>
</dbReference>
<feature type="domain" description="ThuA-like" evidence="1">
    <location>
        <begin position="15"/>
        <end position="214"/>
    </location>
</feature>
<proteinExistence type="predicted"/>
<protein>
    <recommendedName>
        <fullName evidence="1">ThuA-like domain-containing protein</fullName>
    </recommendedName>
</protein>
<dbReference type="Pfam" id="PF06283">
    <property type="entry name" value="ThuA"/>
    <property type="match status" value="1"/>
</dbReference>
<dbReference type="PANTHER" id="PTHR40469:SF2">
    <property type="entry name" value="GALACTOSE-BINDING DOMAIN-LIKE SUPERFAMILY PROTEIN"/>
    <property type="match status" value="1"/>
</dbReference>
<evidence type="ECO:0000259" key="1">
    <source>
        <dbReference type="Pfam" id="PF06283"/>
    </source>
</evidence>
<dbReference type="SUPFAM" id="SSF52317">
    <property type="entry name" value="Class I glutamine amidotransferase-like"/>
    <property type="match status" value="1"/>
</dbReference>
<reference evidence="3" key="1">
    <citation type="journal article" date="2019" name="Int. J. Syst. Evol. Microbiol.">
        <title>The Global Catalogue of Microorganisms (GCM) 10K type strain sequencing project: providing services to taxonomists for standard genome sequencing and annotation.</title>
        <authorList>
            <consortium name="The Broad Institute Genomics Platform"/>
            <consortium name="The Broad Institute Genome Sequencing Center for Infectious Disease"/>
            <person name="Wu L."/>
            <person name="Ma J."/>
        </authorList>
    </citation>
    <scope>NUCLEOTIDE SEQUENCE [LARGE SCALE GENOMIC DNA]</scope>
    <source>
        <strain evidence="3">NBRC 112502</strain>
    </source>
</reference>
<dbReference type="InterPro" id="IPR029010">
    <property type="entry name" value="ThuA-like"/>
</dbReference>
<dbReference type="RefSeq" id="WP_284259432.1">
    <property type="nucleotide sequence ID" value="NZ_BSOS01000090.1"/>
</dbReference>
<dbReference type="Gene3D" id="3.40.50.880">
    <property type="match status" value="1"/>
</dbReference>
<accession>A0ABQ6AAJ8</accession>
<dbReference type="Proteomes" id="UP001156641">
    <property type="component" value="Unassembled WGS sequence"/>
</dbReference>
<gene>
    <name evidence="2" type="ORF">GCM10010909_32690</name>
</gene>
<sequence length="245" mass="27909">METPIKLLLIAGGKYHDFDFARLELLKLLAEHERLRVQVADDYENHEAIENADVLVSYTCDVQPSPRGVAALKTFLGKGRRWLALHGTNSVLVQRGDGRFDAPDTHPDFMEVLGSQFKAHPPICKFQVRVCDDGHELSRGIADFWVEDELYLADCHPGNHVLMTTRFGGNADPFVRNEWPEGEHPVLYHRVHSGGEIVYCTLGHCRGKFDVPELTPVYPYIERGAWNTPTYYEILRRGLRWAAKL</sequence>
<name>A0ABQ6AAJ8_9PROT</name>
<dbReference type="EMBL" id="BSOS01000090">
    <property type="protein sequence ID" value="GLR68588.1"/>
    <property type="molecule type" value="Genomic_DNA"/>
</dbReference>
<dbReference type="InterPro" id="IPR029062">
    <property type="entry name" value="Class_I_gatase-like"/>
</dbReference>
<evidence type="ECO:0000313" key="3">
    <source>
        <dbReference type="Proteomes" id="UP001156641"/>
    </source>
</evidence>
<organism evidence="2 3">
    <name type="scientific">Acidocella aquatica</name>
    <dbReference type="NCBI Taxonomy" id="1922313"/>
    <lineage>
        <taxon>Bacteria</taxon>
        <taxon>Pseudomonadati</taxon>
        <taxon>Pseudomonadota</taxon>
        <taxon>Alphaproteobacteria</taxon>
        <taxon>Acetobacterales</taxon>
        <taxon>Acidocellaceae</taxon>
        <taxon>Acidocella</taxon>
    </lineage>
</organism>
<comment type="caution">
    <text evidence="2">The sequence shown here is derived from an EMBL/GenBank/DDBJ whole genome shotgun (WGS) entry which is preliminary data.</text>
</comment>